<dbReference type="OrthoDB" id="10263265at2759"/>
<protein>
    <submittedName>
        <fullName evidence="1">E3 ubiquitin-protein ligase FANCL-like</fullName>
    </submittedName>
</protein>
<proteinExistence type="predicted"/>
<gene>
    <name evidence="1" type="ORF">BIW11_05146</name>
</gene>
<organism evidence="1 2">
    <name type="scientific">Tropilaelaps mercedesae</name>
    <dbReference type="NCBI Taxonomy" id="418985"/>
    <lineage>
        <taxon>Eukaryota</taxon>
        <taxon>Metazoa</taxon>
        <taxon>Ecdysozoa</taxon>
        <taxon>Arthropoda</taxon>
        <taxon>Chelicerata</taxon>
        <taxon>Arachnida</taxon>
        <taxon>Acari</taxon>
        <taxon>Parasitiformes</taxon>
        <taxon>Mesostigmata</taxon>
        <taxon>Gamasina</taxon>
        <taxon>Dermanyssoidea</taxon>
        <taxon>Laelapidae</taxon>
        <taxon>Tropilaelaps</taxon>
    </lineage>
</organism>
<dbReference type="AlphaFoldDB" id="A0A1V9Y3N1"/>
<comment type="caution">
    <text evidence="1">The sequence shown here is derived from an EMBL/GenBank/DDBJ whole genome shotgun (WGS) entry which is preliminary data.</text>
</comment>
<dbReference type="Proteomes" id="UP000192247">
    <property type="component" value="Unassembled WGS sequence"/>
</dbReference>
<dbReference type="Gene3D" id="3.10.110.20">
    <property type="entry name" value="RWD domain-like"/>
    <property type="match status" value="1"/>
</dbReference>
<dbReference type="EMBL" id="MNPL01000122">
    <property type="protein sequence ID" value="OQR80315.1"/>
    <property type="molecule type" value="Genomic_DNA"/>
</dbReference>
<reference evidence="1 2" key="1">
    <citation type="journal article" date="2017" name="Gigascience">
        <title>Draft genome of the honey bee ectoparasitic mite, Tropilaelaps mercedesae, is shaped by the parasitic life history.</title>
        <authorList>
            <person name="Dong X."/>
            <person name="Armstrong S.D."/>
            <person name="Xia D."/>
            <person name="Makepeace B.L."/>
            <person name="Darby A.C."/>
            <person name="Kadowaki T."/>
        </authorList>
    </citation>
    <scope>NUCLEOTIDE SEQUENCE [LARGE SCALE GENOMIC DNA]</scope>
    <source>
        <strain evidence="1">Wuxi-XJTLU</strain>
    </source>
</reference>
<accession>A0A1V9Y3N1</accession>
<keyword evidence="2" id="KW-1185">Reference proteome</keyword>
<feature type="non-terminal residue" evidence="1">
    <location>
        <position position="100"/>
    </location>
</feature>
<dbReference type="InParanoid" id="A0A1V9Y3N1"/>
<dbReference type="InterPro" id="IPR043003">
    <property type="entry name" value="FANCL_d3_sf"/>
</dbReference>
<name>A0A1V9Y3N1_9ACAR</name>
<evidence type="ECO:0000313" key="2">
    <source>
        <dbReference type="Proteomes" id="UP000192247"/>
    </source>
</evidence>
<sequence>MDMTYDMLQGRVLCASIPQELLAENPALCQPREVADAFAVFKDLVNKLEPFYQSLRSLDSSAWIVDPSDLRQFYRRVVLEDSLALQITFTNPLHPGKPPL</sequence>
<evidence type="ECO:0000313" key="1">
    <source>
        <dbReference type="EMBL" id="OQR80315.1"/>
    </source>
</evidence>